<feature type="transmembrane region" description="Helical" evidence="1">
    <location>
        <begin position="127"/>
        <end position="148"/>
    </location>
</feature>
<organism evidence="2 3">
    <name type="scientific">Fructobacillus papyriferae</name>
    <dbReference type="NCBI Taxonomy" id="2713171"/>
    <lineage>
        <taxon>Bacteria</taxon>
        <taxon>Bacillati</taxon>
        <taxon>Bacillota</taxon>
        <taxon>Bacilli</taxon>
        <taxon>Lactobacillales</taxon>
        <taxon>Lactobacillaceae</taxon>
        <taxon>Fructobacillus</taxon>
    </lineage>
</organism>
<feature type="transmembrane region" description="Helical" evidence="1">
    <location>
        <begin position="227"/>
        <end position="248"/>
    </location>
</feature>
<reference evidence="2 3" key="1">
    <citation type="submission" date="2020-02" db="EMBL/GenBank/DDBJ databases">
        <title>Fructobacillus sp. isolated from paper mulberry of Taiwan.</title>
        <authorList>
            <person name="Lin S.-T."/>
        </authorList>
    </citation>
    <scope>NUCLEOTIDE SEQUENCE [LARGE SCALE GENOMIC DNA]</scope>
    <source>
        <strain evidence="2 3">M1-10</strain>
    </source>
</reference>
<gene>
    <name evidence="2" type="ORF">G6R27_01870</name>
</gene>
<comment type="caution">
    <text evidence="2">The sequence shown here is derived from an EMBL/GenBank/DDBJ whole genome shotgun (WGS) entry which is preliminary data.</text>
</comment>
<keyword evidence="3" id="KW-1185">Reference proteome</keyword>
<accession>A0ABS5QR26</accession>
<evidence type="ECO:0000256" key="1">
    <source>
        <dbReference type="SAM" id="Phobius"/>
    </source>
</evidence>
<dbReference type="EMBL" id="JAAMFI010000001">
    <property type="protein sequence ID" value="MBS9334784.1"/>
    <property type="molecule type" value="Genomic_DNA"/>
</dbReference>
<evidence type="ECO:0000313" key="2">
    <source>
        <dbReference type="EMBL" id="MBS9334784.1"/>
    </source>
</evidence>
<keyword evidence="1" id="KW-0812">Transmembrane</keyword>
<dbReference type="Proteomes" id="UP001519418">
    <property type="component" value="Unassembled WGS sequence"/>
</dbReference>
<keyword evidence="1" id="KW-1133">Transmembrane helix</keyword>
<sequence length="272" mass="31753">MKTNKHSTGQLYGIRFNQKTGISNWITPYGWLHYDKKWYLVKYQTPRYIVKWFPFLINLFPHDAWEVKKKEVYNIAGIGETPEPQIKRNKKSNDISYYAAPSALAGLTGFLSIFLPNDNYLAHGEAMITVAIFSIIPLLLFVLFFTFWRKHSKNQKRKLDNDRKKLEEFVAERAGNMVASKVFFRFPMTSSILIKFISRLLVLLFCGCFWLLLYLQLNTVPEHPNTVYWALVGLIFAIENSIGIWAWVNVPLLPLKHKNFSIKHVTVQEAMK</sequence>
<keyword evidence="1" id="KW-0472">Membrane</keyword>
<feature type="transmembrane region" description="Helical" evidence="1">
    <location>
        <begin position="196"/>
        <end position="215"/>
    </location>
</feature>
<dbReference type="NCBIfam" id="TIGR01218">
    <property type="entry name" value="Gpos_tandem_5TM"/>
    <property type="match status" value="1"/>
</dbReference>
<name>A0ABS5QR26_9LACO</name>
<feature type="transmembrane region" description="Helical" evidence="1">
    <location>
        <begin position="95"/>
        <end position="115"/>
    </location>
</feature>
<protein>
    <submittedName>
        <fullName evidence="2">DUF443 family protein</fullName>
    </submittedName>
</protein>
<evidence type="ECO:0000313" key="3">
    <source>
        <dbReference type="Proteomes" id="UP001519418"/>
    </source>
</evidence>
<dbReference type="RefSeq" id="WP_213819385.1">
    <property type="nucleotide sequence ID" value="NZ_JAAMFI010000001.1"/>
</dbReference>
<proteinExistence type="predicted"/>
<dbReference type="InterPro" id="IPR005915">
    <property type="entry name" value="Tandem_5TM"/>
</dbReference>